<dbReference type="AlphaFoldDB" id="A0A7M2H717"/>
<dbReference type="EMBL" id="CP062804">
    <property type="protein sequence ID" value="QOT80846.1"/>
    <property type="molecule type" value="Genomic_DNA"/>
</dbReference>
<dbReference type="RefSeq" id="WP_150987236.1">
    <property type="nucleotide sequence ID" value="NZ_CP062804.1"/>
</dbReference>
<protein>
    <recommendedName>
        <fullName evidence="3">Lipoprotein</fullName>
    </recommendedName>
</protein>
<dbReference type="GeneID" id="98404379"/>
<organism evidence="1 2">
    <name type="scientific">Cupriavidus basilensis</name>
    <dbReference type="NCBI Taxonomy" id="68895"/>
    <lineage>
        <taxon>Bacteria</taxon>
        <taxon>Pseudomonadati</taxon>
        <taxon>Pseudomonadota</taxon>
        <taxon>Betaproteobacteria</taxon>
        <taxon>Burkholderiales</taxon>
        <taxon>Burkholderiaceae</taxon>
        <taxon>Cupriavidus</taxon>
    </lineage>
</organism>
<evidence type="ECO:0000313" key="1">
    <source>
        <dbReference type="EMBL" id="QOT80846.1"/>
    </source>
</evidence>
<accession>A0A7M2H717</accession>
<name>A0A7M2H717_9BURK</name>
<sequence>MTFCSLGAASADSRHIARRMLAPALALCLGLSACSRHEAPPAAAGAASAQAAPASAAVAQADTLKREALILLAFPAWRDDDKGRVVRAALPDPDYKGTGEPPLVEGTIDVKPIQVIRLDDTHAVMLTEGMVVEEGGTRNNSYAAGAWLGAYFFTREATASGESPGGWRLSRRVDGYDFSGGRGSLGESSIAQISATDFALTLTWGGCWQGYCGSWASFYRLAPGQISTLLAGEAMSAENAGALEPCEQALSGKSDVLAQRGADSQDAGEQVCFAVEGKPAFALGADTPGDLTVTFRGQEVKVPGGAAKPRRKSLDAVVRYRFQDGKYQVSQGENPVPSF</sequence>
<proteinExistence type="predicted"/>
<gene>
    <name evidence="1" type="ORF">F7R26_025895</name>
</gene>
<dbReference type="Proteomes" id="UP000397656">
    <property type="component" value="Chromosome 2"/>
</dbReference>
<evidence type="ECO:0008006" key="3">
    <source>
        <dbReference type="Google" id="ProtNLM"/>
    </source>
</evidence>
<reference evidence="1 2" key="1">
    <citation type="submission" date="2020-10" db="EMBL/GenBank/DDBJ databases">
        <title>Complete genome sequence of Cupriavidus basilensis CCUG 49340T.</title>
        <authorList>
            <person name="Salva-Serra F."/>
            <person name="Donoso R.A."/>
            <person name="Cho K.H."/>
            <person name="Yoo J.A."/>
            <person name="Lee K."/>
            <person name="Yoon S.-H."/>
            <person name="Perez-Pantoja D."/>
            <person name="Moore E.R.B."/>
        </authorList>
    </citation>
    <scope>NUCLEOTIDE SEQUENCE [LARGE SCALE GENOMIC DNA]</scope>
    <source>
        <strain evidence="2">CCUG 49340</strain>
    </source>
</reference>
<evidence type="ECO:0000313" key="2">
    <source>
        <dbReference type="Proteomes" id="UP000397656"/>
    </source>
</evidence>